<evidence type="ECO:0000313" key="2">
    <source>
        <dbReference type="Proteomes" id="UP001140234"/>
    </source>
</evidence>
<name>A0ACC1JN55_9FUNG</name>
<dbReference type="Proteomes" id="UP001140234">
    <property type="component" value="Unassembled WGS sequence"/>
</dbReference>
<keyword evidence="2" id="KW-1185">Reference proteome</keyword>
<gene>
    <name evidence="1" type="ORF">IWQ57_005416</name>
</gene>
<accession>A0ACC1JN55</accession>
<comment type="caution">
    <text evidence="1">The sequence shown here is derived from an EMBL/GenBank/DDBJ whole genome shotgun (WGS) entry which is preliminary data.</text>
</comment>
<dbReference type="EMBL" id="JANBUJ010002596">
    <property type="protein sequence ID" value="KAJ2763841.1"/>
    <property type="molecule type" value="Genomic_DNA"/>
</dbReference>
<evidence type="ECO:0000313" key="1">
    <source>
        <dbReference type="EMBL" id="KAJ2763841.1"/>
    </source>
</evidence>
<protein>
    <submittedName>
        <fullName evidence="1">Uncharacterized protein</fullName>
    </submittedName>
</protein>
<organism evidence="1 2">
    <name type="scientific">Coemansia nantahalensis</name>
    <dbReference type="NCBI Taxonomy" id="2789366"/>
    <lineage>
        <taxon>Eukaryota</taxon>
        <taxon>Fungi</taxon>
        <taxon>Fungi incertae sedis</taxon>
        <taxon>Zoopagomycota</taxon>
        <taxon>Kickxellomycotina</taxon>
        <taxon>Kickxellomycetes</taxon>
        <taxon>Kickxellales</taxon>
        <taxon>Kickxellaceae</taxon>
        <taxon>Coemansia</taxon>
    </lineage>
</organism>
<sequence length="98" mass="11187">MFRNVRTFYGIAGGVALLCFVTYVPPLNKVFNTSYKTLPHYWLIAMAFGVLILAYAAGRMLVLRRARPLRWHPTIQGLHMHPTVWSTRHTTKSIDVTG</sequence>
<proteinExistence type="predicted"/>
<reference evidence="1" key="1">
    <citation type="submission" date="2022-07" db="EMBL/GenBank/DDBJ databases">
        <title>Phylogenomic reconstructions and comparative analyses of Kickxellomycotina fungi.</title>
        <authorList>
            <person name="Reynolds N.K."/>
            <person name="Stajich J.E."/>
            <person name="Barry K."/>
            <person name="Grigoriev I.V."/>
            <person name="Crous P."/>
            <person name="Smith M.E."/>
        </authorList>
    </citation>
    <scope>NUCLEOTIDE SEQUENCE</scope>
    <source>
        <strain evidence="1">CBS 109366</strain>
    </source>
</reference>